<sequence length="435" mass="48360">MGQYDRKAQSQRKHGPLTVSGASKAPVVPPTGRPGWKGPSYVKKRPSRNSSVPTPPATVTQAQLLPVELQQLALNIFYDTFPVAKDFESLKPTLQEVNDALACKDRDRAFGSEDYRDAYAVRWSPSRALTYANVLAWICNEKCREERWVECFSNNKDDWRDAEPRSNETARVVCFGGGAAEIMAFAALSRYQRPDESGVPSQESQEVANVDSSGTVKTPTRLHATSRPSSPVLDLHLVDTPDWTRVISDLQSYLETPPVLSKYASATARANNAAFLSSGAIRPRFTQLNMLDLSTDALRAIVASEPTLFTFFFSLQELSSTSVPKATALLRKITAAAPRDSLLLILESPGAHVEISTGNSESTADVLDESRSCPINWLNDRILLQKPLSKTEGEETTALWQKVLDEESRQHKLDVKLRYPALENMKFQLQLYKRI</sequence>
<gene>
    <name evidence="2" type="ORF">AAFC00_003966</name>
</gene>
<evidence type="ECO:0008006" key="4">
    <source>
        <dbReference type="Google" id="ProtNLM"/>
    </source>
</evidence>
<feature type="compositionally biased region" description="Polar residues" evidence="1">
    <location>
        <begin position="199"/>
        <end position="218"/>
    </location>
</feature>
<feature type="region of interest" description="Disordered" evidence="1">
    <location>
        <begin position="1"/>
        <end position="57"/>
    </location>
</feature>
<name>A0ABR3PI37_9PEZI</name>
<evidence type="ECO:0000256" key="1">
    <source>
        <dbReference type="SAM" id="MobiDB-lite"/>
    </source>
</evidence>
<accession>A0ABR3PI37</accession>
<comment type="caution">
    <text evidence="2">The sequence shown here is derived from an EMBL/GenBank/DDBJ whole genome shotgun (WGS) entry which is preliminary data.</text>
</comment>
<feature type="compositionally biased region" description="Polar residues" evidence="1">
    <location>
        <begin position="48"/>
        <end position="57"/>
    </location>
</feature>
<dbReference type="Proteomes" id="UP001562354">
    <property type="component" value="Unassembled WGS sequence"/>
</dbReference>
<feature type="region of interest" description="Disordered" evidence="1">
    <location>
        <begin position="194"/>
        <end position="227"/>
    </location>
</feature>
<dbReference type="EMBL" id="JBFMKM010000005">
    <property type="protein sequence ID" value="KAL1305803.1"/>
    <property type="molecule type" value="Genomic_DNA"/>
</dbReference>
<dbReference type="GeneID" id="95977666"/>
<reference evidence="2 3" key="1">
    <citation type="submission" date="2024-07" db="EMBL/GenBank/DDBJ databases">
        <title>Draft sequence of the Neodothiora populina.</title>
        <authorList>
            <person name="Drown D.D."/>
            <person name="Schuette U.S."/>
            <person name="Buechlein A.B."/>
            <person name="Rusch D.R."/>
            <person name="Winton L.W."/>
            <person name="Adams G.A."/>
        </authorList>
    </citation>
    <scope>NUCLEOTIDE SEQUENCE [LARGE SCALE GENOMIC DNA]</scope>
    <source>
        <strain evidence="2 3">CPC 39397</strain>
    </source>
</reference>
<protein>
    <recommendedName>
        <fullName evidence="4">25S rRNA (Uridine(2843)-N(3))-methyltransferase</fullName>
    </recommendedName>
</protein>
<evidence type="ECO:0000313" key="2">
    <source>
        <dbReference type="EMBL" id="KAL1305803.1"/>
    </source>
</evidence>
<evidence type="ECO:0000313" key="3">
    <source>
        <dbReference type="Proteomes" id="UP001562354"/>
    </source>
</evidence>
<dbReference type="Pfam" id="PF11312">
    <property type="entry name" value="Methyltransf_34"/>
    <property type="match status" value="1"/>
</dbReference>
<keyword evidence="3" id="KW-1185">Reference proteome</keyword>
<organism evidence="2 3">
    <name type="scientific">Neodothiora populina</name>
    <dbReference type="NCBI Taxonomy" id="2781224"/>
    <lineage>
        <taxon>Eukaryota</taxon>
        <taxon>Fungi</taxon>
        <taxon>Dikarya</taxon>
        <taxon>Ascomycota</taxon>
        <taxon>Pezizomycotina</taxon>
        <taxon>Dothideomycetes</taxon>
        <taxon>Dothideomycetidae</taxon>
        <taxon>Dothideales</taxon>
        <taxon>Dothioraceae</taxon>
        <taxon>Neodothiora</taxon>
    </lineage>
</organism>
<dbReference type="InterPro" id="IPR021463">
    <property type="entry name" value="Methyltransf_34"/>
</dbReference>
<dbReference type="RefSeq" id="XP_069202076.1">
    <property type="nucleotide sequence ID" value="XM_069343521.1"/>
</dbReference>
<proteinExistence type="predicted"/>